<evidence type="ECO:0000313" key="3">
    <source>
        <dbReference type="Proteomes" id="UP001165060"/>
    </source>
</evidence>
<protein>
    <submittedName>
        <fullName evidence="2">Uncharacterized protein</fullName>
    </submittedName>
</protein>
<feature type="compositionally biased region" description="Acidic residues" evidence="1">
    <location>
        <begin position="391"/>
        <end position="415"/>
    </location>
</feature>
<evidence type="ECO:0000313" key="2">
    <source>
        <dbReference type="EMBL" id="GMI35943.1"/>
    </source>
</evidence>
<feature type="compositionally biased region" description="Acidic residues" evidence="1">
    <location>
        <begin position="312"/>
        <end position="330"/>
    </location>
</feature>
<feature type="compositionally biased region" description="Acidic residues" evidence="1">
    <location>
        <begin position="423"/>
        <end position="443"/>
    </location>
</feature>
<gene>
    <name evidence="2" type="ORF">TeGR_g3783</name>
</gene>
<feature type="compositionally biased region" description="Acidic residues" evidence="1">
    <location>
        <begin position="453"/>
        <end position="466"/>
    </location>
</feature>
<feature type="compositionally biased region" description="Low complexity" evidence="1">
    <location>
        <begin position="479"/>
        <end position="492"/>
    </location>
</feature>
<feature type="region of interest" description="Disordered" evidence="1">
    <location>
        <begin position="297"/>
        <end position="348"/>
    </location>
</feature>
<sequence length="531" mass="58225">MAALNRPSESTALLHQTCSVDTSDNEDHSFCGVLFPLSCRSALPVASITVASFAVRGDLGHVTVHVSEPFATPPIAEISKFEERCVVDGRAVARNLVRPDRFRRVHEGDHRPSPRAYFPLQLDPPLVVPINHTVHVYIHSTLPNDSAIIYDNLDLTERRTKDPLFTDHLRVDAGLAHVSPRPFGSQTLWGWGSAWRSRRTFVGRVDYGVTFRLWDHKVATHRAYGERFRRATVALLSLRLPEQVTDGAGRAYDNPWFVCPDDVLFYILNMCPPGWFEDTAAEEERARGLLRDKPAEERRTYAGGYGGGYENYGEEEEEEDDDDDDDDEDYVPGPPPQAAASAAGGYDSGLTRQERIVQALMNMPGMVEQLGGSGLMQQLLEQVQSGGIVFQDEDGNEVDPEDLAGGDIMTDDADQEYVMAQEGGEDDDDESGEWEDVEEGEDDGGGKQPAVEYLDDDDEEEGEEGGDAMAMSQPDLARTVTSASSTTADMADAPPPPPPGSKPPAALGRAVTSSTADEEMRAMMDDEEGEL</sequence>
<dbReference type="EMBL" id="BRYB01000713">
    <property type="protein sequence ID" value="GMI35943.1"/>
    <property type="molecule type" value="Genomic_DNA"/>
</dbReference>
<proteinExistence type="predicted"/>
<evidence type="ECO:0000256" key="1">
    <source>
        <dbReference type="SAM" id="MobiDB-lite"/>
    </source>
</evidence>
<reference evidence="2 3" key="1">
    <citation type="journal article" date="2023" name="Commun. Biol.">
        <title>Genome analysis of Parmales, the sister group of diatoms, reveals the evolutionary specialization of diatoms from phago-mixotrophs to photoautotrophs.</title>
        <authorList>
            <person name="Ban H."/>
            <person name="Sato S."/>
            <person name="Yoshikawa S."/>
            <person name="Yamada K."/>
            <person name="Nakamura Y."/>
            <person name="Ichinomiya M."/>
            <person name="Sato N."/>
            <person name="Blanc-Mathieu R."/>
            <person name="Endo H."/>
            <person name="Kuwata A."/>
            <person name="Ogata H."/>
        </authorList>
    </citation>
    <scope>NUCLEOTIDE SEQUENCE [LARGE SCALE GENOMIC DNA]</scope>
</reference>
<feature type="region of interest" description="Disordered" evidence="1">
    <location>
        <begin position="391"/>
        <end position="531"/>
    </location>
</feature>
<comment type="caution">
    <text evidence="2">The sequence shown here is derived from an EMBL/GenBank/DDBJ whole genome shotgun (WGS) entry which is preliminary data.</text>
</comment>
<dbReference type="Proteomes" id="UP001165060">
    <property type="component" value="Unassembled WGS sequence"/>
</dbReference>
<organism evidence="2 3">
    <name type="scientific">Tetraparma gracilis</name>
    <dbReference type="NCBI Taxonomy" id="2962635"/>
    <lineage>
        <taxon>Eukaryota</taxon>
        <taxon>Sar</taxon>
        <taxon>Stramenopiles</taxon>
        <taxon>Ochrophyta</taxon>
        <taxon>Bolidophyceae</taxon>
        <taxon>Parmales</taxon>
        <taxon>Triparmaceae</taxon>
        <taxon>Tetraparma</taxon>
    </lineage>
</organism>
<accession>A0ABQ6MY12</accession>
<name>A0ABQ6MY12_9STRA</name>
<keyword evidence="3" id="KW-1185">Reference proteome</keyword>
<feature type="compositionally biased region" description="Pro residues" evidence="1">
    <location>
        <begin position="493"/>
        <end position="502"/>
    </location>
</feature>